<dbReference type="PANTHER" id="PTHR11240:SF46">
    <property type="entry name" value="INTRACELLULAR RIBONUCLEASE LX-LIKE"/>
    <property type="match status" value="1"/>
</dbReference>
<dbReference type="Pfam" id="PF00445">
    <property type="entry name" value="Ribonuclease_T2"/>
    <property type="match status" value="1"/>
</dbReference>
<feature type="transmembrane region" description="Helical" evidence="5">
    <location>
        <begin position="276"/>
        <end position="294"/>
    </location>
</feature>
<evidence type="ECO:0000313" key="7">
    <source>
        <dbReference type="EMBL" id="KAK8482623.1"/>
    </source>
</evidence>
<evidence type="ECO:0000256" key="1">
    <source>
        <dbReference type="ARBA" id="ARBA00007469"/>
    </source>
</evidence>
<keyword evidence="2" id="KW-0540">Nuclease</keyword>
<dbReference type="EMBL" id="JBBPBN010000754">
    <property type="protein sequence ID" value="KAK8482623.1"/>
    <property type="molecule type" value="Genomic_DNA"/>
</dbReference>
<dbReference type="PROSITE" id="PS00530">
    <property type="entry name" value="RNASE_T2_1"/>
    <property type="match status" value="1"/>
</dbReference>
<evidence type="ECO:0000256" key="3">
    <source>
        <dbReference type="ARBA" id="ARBA00023239"/>
    </source>
</evidence>
<keyword evidence="2" id="KW-0378">Hydrolase</keyword>
<keyword evidence="3" id="KW-0456">Lyase</keyword>
<keyword evidence="5" id="KW-0472">Membrane</keyword>
<sequence>MVMKQLLALAAAVLASVVVSARGSDFEFYKLSLIWPSSVCISAPQNCKSPIPKFFTIHGLWPTLKNGTAVPPYDQVTNKCNVDPLKPNQIVAKLTSIRGRLETKWPNLIKGKSDEIYWETEWSHHGMCSDYPQDPLTYFTSTLDLAENSKYDPLKVLGVPPSNTPHDIDTLLENVKKNVGYYPQISCSMPIKGTKQLYLKEIRFCFKRAMPPSALQNCPDDMDDMCRSVPPAQRTVMLPLPITTTTTTNVTPTLVRNIMSPPASTTTSWPNLTCGSLVYVQWGIIGLLVLYVLARRNRVHEHVE</sequence>
<dbReference type="PANTHER" id="PTHR11240">
    <property type="entry name" value="RIBONUCLEASE T2"/>
    <property type="match status" value="1"/>
</dbReference>
<dbReference type="InterPro" id="IPR001568">
    <property type="entry name" value="RNase_T2-like"/>
</dbReference>
<evidence type="ECO:0000256" key="2">
    <source>
        <dbReference type="ARBA" id="ARBA00022722"/>
    </source>
</evidence>
<keyword evidence="8" id="KW-1185">Reference proteome</keyword>
<dbReference type="Gene3D" id="3.90.730.10">
    <property type="entry name" value="Ribonuclease T2-like"/>
    <property type="match status" value="1"/>
</dbReference>
<comment type="caution">
    <text evidence="7">The sequence shown here is derived from an EMBL/GenBank/DDBJ whole genome shotgun (WGS) entry which is preliminary data.</text>
</comment>
<evidence type="ECO:0000313" key="8">
    <source>
        <dbReference type="Proteomes" id="UP001396334"/>
    </source>
</evidence>
<proteinExistence type="inferred from homology"/>
<keyword evidence="5" id="KW-1133">Transmembrane helix</keyword>
<protein>
    <submittedName>
        <fullName evidence="7">Uncharacterized protein</fullName>
    </submittedName>
</protein>
<gene>
    <name evidence="7" type="ORF">V6N11_021051</name>
</gene>
<feature type="chain" id="PRO_5045279973" evidence="6">
    <location>
        <begin position="24"/>
        <end position="304"/>
    </location>
</feature>
<keyword evidence="5" id="KW-0812">Transmembrane</keyword>
<dbReference type="InterPro" id="IPR036430">
    <property type="entry name" value="RNase_T2-like_sf"/>
</dbReference>
<organism evidence="7 8">
    <name type="scientific">Hibiscus sabdariffa</name>
    <name type="common">roselle</name>
    <dbReference type="NCBI Taxonomy" id="183260"/>
    <lineage>
        <taxon>Eukaryota</taxon>
        <taxon>Viridiplantae</taxon>
        <taxon>Streptophyta</taxon>
        <taxon>Embryophyta</taxon>
        <taxon>Tracheophyta</taxon>
        <taxon>Spermatophyta</taxon>
        <taxon>Magnoliopsida</taxon>
        <taxon>eudicotyledons</taxon>
        <taxon>Gunneridae</taxon>
        <taxon>Pentapetalae</taxon>
        <taxon>rosids</taxon>
        <taxon>malvids</taxon>
        <taxon>Malvales</taxon>
        <taxon>Malvaceae</taxon>
        <taxon>Malvoideae</taxon>
        <taxon>Hibiscus</taxon>
    </lineage>
</organism>
<keyword evidence="6" id="KW-0732">Signal</keyword>
<dbReference type="SUPFAM" id="SSF55895">
    <property type="entry name" value="Ribonuclease Rh-like"/>
    <property type="match status" value="1"/>
</dbReference>
<name>A0ABR1ZPQ6_9ROSI</name>
<reference evidence="7 8" key="1">
    <citation type="journal article" date="2024" name="G3 (Bethesda)">
        <title>Genome assembly of Hibiscus sabdariffa L. provides insights into metabolisms of medicinal natural products.</title>
        <authorList>
            <person name="Kim T."/>
        </authorList>
    </citation>
    <scope>NUCLEOTIDE SEQUENCE [LARGE SCALE GENOMIC DNA]</scope>
    <source>
        <strain evidence="7">TK-2024</strain>
        <tissue evidence="7">Old leaves</tissue>
    </source>
</reference>
<comment type="similarity">
    <text evidence="1 4">Belongs to the RNase T2 family.</text>
</comment>
<dbReference type="InterPro" id="IPR018188">
    <property type="entry name" value="RNase_T2_His_AS_1"/>
</dbReference>
<evidence type="ECO:0000256" key="6">
    <source>
        <dbReference type="SAM" id="SignalP"/>
    </source>
</evidence>
<evidence type="ECO:0000256" key="5">
    <source>
        <dbReference type="SAM" id="Phobius"/>
    </source>
</evidence>
<evidence type="ECO:0000256" key="4">
    <source>
        <dbReference type="RuleBase" id="RU004328"/>
    </source>
</evidence>
<accession>A0ABR1ZPQ6</accession>
<dbReference type="Proteomes" id="UP001396334">
    <property type="component" value="Unassembled WGS sequence"/>
</dbReference>
<feature type="signal peptide" evidence="6">
    <location>
        <begin position="1"/>
        <end position="23"/>
    </location>
</feature>